<evidence type="ECO:0000313" key="2">
    <source>
        <dbReference type="EMBL" id="KAF9583614.1"/>
    </source>
</evidence>
<dbReference type="OrthoDB" id="8062037at2759"/>
<dbReference type="Proteomes" id="UP000780801">
    <property type="component" value="Unassembled WGS sequence"/>
</dbReference>
<accession>A0A9P6KFG2</accession>
<feature type="region of interest" description="Disordered" evidence="1">
    <location>
        <begin position="282"/>
        <end position="317"/>
    </location>
</feature>
<feature type="compositionally biased region" description="Basic and acidic residues" evidence="1">
    <location>
        <begin position="307"/>
        <end position="317"/>
    </location>
</feature>
<dbReference type="EMBL" id="JAABOA010000646">
    <property type="protein sequence ID" value="KAF9583614.1"/>
    <property type="molecule type" value="Genomic_DNA"/>
</dbReference>
<keyword evidence="3" id="KW-1185">Reference proteome</keyword>
<feature type="compositionally biased region" description="Polar residues" evidence="1">
    <location>
        <begin position="124"/>
        <end position="142"/>
    </location>
</feature>
<evidence type="ECO:0000256" key="1">
    <source>
        <dbReference type="SAM" id="MobiDB-lite"/>
    </source>
</evidence>
<organism evidence="2 3">
    <name type="scientific">Lunasporangiospora selenospora</name>
    <dbReference type="NCBI Taxonomy" id="979761"/>
    <lineage>
        <taxon>Eukaryota</taxon>
        <taxon>Fungi</taxon>
        <taxon>Fungi incertae sedis</taxon>
        <taxon>Mucoromycota</taxon>
        <taxon>Mortierellomycotina</taxon>
        <taxon>Mortierellomycetes</taxon>
        <taxon>Mortierellales</taxon>
        <taxon>Mortierellaceae</taxon>
        <taxon>Lunasporangiospora</taxon>
    </lineage>
</organism>
<sequence length="317" mass="35152">MIENVQCMAPDCNAMLSLRTFHMAALGSKEMDPLTNRPLKVLVCKDHVPMPKHSLTSNSLSIKHPTSVPKPAPPGLYRSLMGDRGTRDGGDIDAGAVAERPHSPRSLAEGSHSQILRDMAFVQGDSNNQPTPTSHLSNSNADSLAVSRVENEEALDPTKDDRSFRDLPIRHRDYESNEKDSEVDEIDSVFATKETASASPAFANKLEETLLNRSSSMSAKDEDFEVSLETPEDVAMRMKQTHQSLDMSNEHQVEQAEIKAPHGELEEAKLVDLAFSSKLMQNRHEMNKEEESKTVGEDEWDTTPADDYSRREPIAGL</sequence>
<comment type="caution">
    <text evidence="2">The sequence shown here is derived from an EMBL/GenBank/DDBJ whole genome shotgun (WGS) entry which is preliminary data.</text>
</comment>
<feature type="region of interest" description="Disordered" evidence="1">
    <location>
        <begin position="123"/>
        <end position="182"/>
    </location>
</feature>
<feature type="region of interest" description="Disordered" evidence="1">
    <location>
        <begin position="54"/>
        <end position="111"/>
    </location>
</feature>
<proteinExistence type="predicted"/>
<feature type="compositionally biased region" description="Basic and acidic residues" evidence="1">
    <location>
        <begin position="282"/>
        <end position="296"/>
    </location>
</feature>
<protein>
    <submittedName>
        <fullName evidence="2">Uncharacterized protein</fullName>
    </submittedName>
</protein>
<evidence type="ECO:0000313" key="3">
    <source>
        <dbReference type="Proteomes" id="UP000780801"/>
    </source>
</evidence>
<dbReference type="AlphaFoldDB" id="A0A9P6KFG2"/>
<reference evidence="2" key="1">
    <citation type="journal article" date="2020" name="Fungal Divers.">
        <title>Resolving the Mortierellaceae phylogeny through synthesis of multi-gene phylogenetics and phylogenomics.</title>
        <authorList>
            <person name="Vandepol N."/>
            <person name="Liber J."/>
            <person name="Desiro A."/>
            <person name="Na H."/>
            <person name="Kennedy M."/>
            <person name="Barry K."/>
            <person name="Grigoriev I.V."/>
            <person name="Miller A.N."/>
            <person name="O'Donnell K."/>
            <person name="Stajich J.E."/>
            <person name="Bonito G."/>
        </authorList>
    </citation>
    <scope>NUCLEOTIDE SEQUENCE</scope>
    <source>
        <strain evidence="2">KOD1015</strain>
    </source>
</reference>
<name>A0A9P6KFG2_9FUNG</name>
<feature type="compositionally biased region" description="Basic and acidic residues" evidence="1">
    <location>
        <begin position="156"/>
        <end position="180"/>
    </location>
</feature>
<gene>
    <name evidence="2" type="ORF">BGW38_009029</name>
</gene>